<feature type="region of interest" description="Disordered" evidence="1">
    <location>
        <begin position="108"/>
        <end position="129"/>
    </location>
</feature>
<comment type="caution">
    <text evidence="3">The sequence shown here is derived from an EMBL/GenBank/DDBJ whole genome shotgun (WGS) entry which is preliminary data.</text>
</comment>
<evidence type="ECO:0000313" key="3">
    <source>
        <dbReference type="EMBL" id="MEK7950912.1"/>
    </source>
</evidence>
<keyword evidence="2" id="KW-1133">Transmembrane helix</keyword>
<feature type="transmembrane region" description="Helical" evidence="2">
    <location>
        <begin position="43"/>
        <end position="67"/>
    </location>
</feature>
<accession>A0ABU9AV65</accession>
<protein>
    <submittedName>
        <fullName evidence="3">Uncharacterized protein</fullName>
    </submittedName>
</protein>
<organism evidence="3 4">
    <name type="scientific">Luteolibacter soli</name>
    <dbReference type="NCBI Taxonomy" id="3135280"/>
    <lineage>
        <taxon>Bacteria</taxon>
        <taxon>Pseudomonadati</taxon>
        <taxon>Verrucomicrobiota</taxon>
        <taxon>Verrucomicrobiia</taxon>
        <taxon>Verrucomicrobiales</taxon>
        <taxon>Verrucomicrobiaceae</taxon>
        <taxon>Luteolibacter</taxon>
    </lineage>
</organism>
<evidence type="ECO:0000256" key="1">
    <source>
        <dbReference type="SAM" id="MobiDB-lite"/>
    </source>
</evidence>
<sequence>MKLFSAICGTTALLTSGGSFYLLSRFAVYFGKVGIPLPMLTEAVLWKGGVVPPALLLGSAIIVFTGVALKDKSLMIAGSVCTLLLMLVAATVVPAALMLPMEKMAHEGETGLMSPSHPQPHEEKHPIHD</sequence>
<feature type="transmembrane region" description="Helical" evidence="2">
    <location>
        <begin position="74"/>
        <end position="97"/>
    </location>
</feature>
<keyword evidence="2" id="KW-0812">Transmembrane</keyword>
<name>A0ABU9AV65_9BACT</name>
<reference evidence="3 4" key="1">
    <citation type="submission" date="2024-04" db="EMBL/GenBank/DDBJ databases">
        <title>Luteolibacter sp. isolated from soil.</title>
        <authorList>
            <person name="An J."/>
        </authorList>
    </citation>
    <scope>NUCLEOTIDE SEQUENCE [LARGE SCALE GENOMIC DNA]</scope>
    <source>
        <strain evidence="3 4">Y139</strain>
    </source>
</reference>
<dbReference type="Proteomes" id="UP001371305">
    <property type="component" value="Unassembled WGS sequence"/>
</dbReference>
<gene>
    <name evidence="3" type="ORF">WKV53_10410</name>
</gene>
<evidence type="ECO:0000256" key="2">
    <source>
        <dbReference type="SAM" id="Phobius"/>
    </source>
</evidence>
<evidence type="ECO:0000313" key="4">
    <source>
        <dbReference type="Proteomes" id="UP001371305"/>
    </source>
</evidence>
<keyword evidence="4" id="KW-1185">Reference proteome</keyword>
<proteinExistence type="predicted"/>
<keyword evidence="2" id="KW-0472">Membrane</keyword>
<feature type="compositionally biased region" description="Basic and acidic residues" evidence="1">
    <location>
        <begin position="119"/>
        <end position="129"/>
    </location>
</feature>
<dbReference type="EMBL" id="JBBUKT010000003">
    <property type="protein sequence ID" value="MEK7950912.1"/>
    <property type="molecule type" value="Genomic_DNA"/>
</dbReference>
<dbReference type="RefSeq" id="WP_341404513.1">
    <property type="nucleotide sequence ID" value="NZ_JBBUKT010000003.1"/>
</dbReference>